<proteinExistence type="predicted"/>
<dbReference type="AlphaFoldDB" id="D7DB45"/>
<dbReference type="OrthoDB" id="18472at2157"/>
<gene>
    <name evidence="1" type="ordered locus">Shell_0253</name>
</gene>
<reference evidence="2" key="1">
    <citation type="submission" date="2010-05" db="EMBL/GenBank/DDBJ databases">
        <title>Complete sequence of Staphylothermus hellenicus DSM 12710.</title>
        <authorList>
            <consortium name="US DOE Joint Genome Institute"/>
            <person name="Lucas S."/>
            <person name="Copeland A."/>
            <person name="Lapidus A."/>
            <person name="Cheng J.-F."/>
            <person name="Bruce D."/>
            <person name="Goodwin L."/>
            <person name="Pitluck S."/>
            <person name="Davenport K."/>
            <person name="Detter J.C."/>
            <person name="Han C."/>
            <person name="Tapia R."/>
            <person name="Larimer F."/>
            <person name="Land M."/>
            <person name="Hauser L."/>
            <person name="Kyrpides N."/>
            <person name="Mikhailova N."/>
            <person name="Anderson I.J."/>
            <person name="Woyke T."/>
        </authorList>
    </citation>
    <scope>NUCLEOTIDE SEQUENCE [LARGE SCALE GENOMIC DNA]</scope>
    <source>
        <strain evidence="2">DSM 12710 / JCM 10830 / BK20S6-10-b1 / P8</strain>
    </source>
</reference>
<dbReference type="KEGG" id="shc:Shell_0253"/>
<sequence>MELHMDPSYKRVLLRLIIDAGLEEDFTKWLEQQGYKYIFGRLDNIPGELIETYIKIRKLLSNEDEDEELFREIMKMEEVEPPEKRNFIPAKKKLPK</sequence>
<dbReference type="RefSeq" id="WP_013142590.1">
    <property type="nucleotide sequence ID" value="NC_014205.1"/>
</dbReference>
<dbReference type="HOGENOM" id="CLU_182723_0_0_2"/>
<dbReference type="GeneID" id="9233542"/>
<dbReference type="STRING" id="591019.Shell_0253"/>
<organism evidence="1 2">
    <name type="scientific">Staphylothermus hellenicus (strain DSM 12710 / JCM 10830 / BK20S6-10-b1 / P8)</name>
    <dbReference type="NCBI Taxonomy" id="591019"/>
    <lineage>
        <taxon>Archaea</taxon>
        <taxon>Thermoproteota</taxon>
        <taxon>Thermoprotei</taxon>
        <taxon>Desulfurococcales</taxon>
        <taxon>Desulfurococcaceae</taxon>
        <taxon>Staphylothermus</taxon>
    </lineage>
</organism>
<name>D7DB45_STAHD</name>
<evidence type="ECO:0000313" key="1">
    <source>
        <dbReference type="EMBL" id="ADI31392.1"/>
    </source>
</evidence>
<dbReference type="Proteomes" id="UP000002573">
    <property type="component" value="Chromosome"/>
</dbReference>
<evidence type="ECO:0000313" key="2">
    <source>
        <dbReference type="Proteomes" id="UP000002573"/>
    </source>
</evidence>
<accession>D7DB45</accession>
<keyword evidence="2" id="KW-1185">Reference proteome</keyword>
<protein>
    <submittedName>
        <fullName evidence="1">Uncharacterized protein</fullName>
    </submittedName>
</protein>
<dbReference type="EMBL" id="CP002051">
    <property type="protein sequence ID" value="ADI31392.1"/>
    <property type="molecule type" value="Genomic_DNA"/>
</dbReference>
<reference evidence="1 2" key="2">
    <citation type="journal article" date="2011" name="Stand. Genomic Sci.">
        <title>Complete genome sequence of Staphylothermus hellenicus P8.</title>
        <authorList>
            <person name="Anderson I."/>
            <person name="Wirth R."/>
            <person name="Lucas S."/>
            <person name="Copeland A."/>
            <person name="Lapidus A."/>
            <person name="Cheng J.F."/>
            <person name="Goodwin L."/>
            <person name="Pitluck S."/>
            <person name="Davenport K."/>
            <person name="Detter J.C."/>
            <person name="Han C."/>
            <person name="Tapia R."/>
            <person name="Land M."/>
            <person name="Hauser L."/>
            <person name="Pati A."/>
            <person name="Mikhailova N."/>
            <person name="Woyke T."/>
            <person name="Klenk H.P."/>
            <person name="Kyrpides N."/>
            <person name="Ivanova N."/>
        </authorList>
    </citation>
    <scope>NUCLEOTIDE SEQUENCE [LARGE SCALE GENOMIC DNA]</scope>
    <source>
        <strain evidence="2">DSM 12710 / JCM 10830 / BK20S6-10-b1 / P8</strain>
    </source>
</reference>
<dbReference type="eggNOG" id="arCOG08857">
    <property type="taxonomic scope" value="Archaea"/>
</dbReference>